<dbReference type="EMBL" id="LGTE01000009">
    <property type="protein sequence ID" value="KNZ69750.1"/>
    <property type="molecule type" value="Genomic_DNA"/>
</dbReference>
<comment type="caution">
    <text evidence="2">The sequence shown here is derived from an EMBL/GenBank/DDBJ whole genome shotgun (WGS) entry which is preliminary data.</text>
</comment>
<dbReference type="Proteomes" id="UP000037175">
    <property type="component" value="Unassembled WGS sequence"/>
</dbReference>
<gene>
    <name evidence="2" type="ORF">Tfer_1567</name>
</gene>
<evidence type="ECO:0000313" key="3">
    <source>
        <dbReference type="Proteomes" id="UP000037175"/>
    </source>
</evidence>
<keyword evidence="3" id="KW-1185">Reference proteome</keyword>
<proteinExistence type="predicted"/>
<dbReference type="Gene3D" id="1.20.1270.70">
    <property type="entry name" value="Designed single chain three-helix bundle"/>
    <property type="match status" value="1"/>
</dbReference>
<dbReference type="AlphaFoldDB" id="A0A0L6W2I5"/>
<sequence length="118" mass="13928">MRFFTARNIIKSWEKYERKYCFGRESLNKRVDSVDKKVDGLDKKVDSLEKRFDGLDKRVDNLEKKLMTVLKVSIRNLDLIYAQVAYNTEQEVKINEIAARVDQLETDVKLIKKLVSNQ</sequence>
<accession>A0A0L6W2I5</accession>
<organism evidence="2 3">
    <name type="scientific">Thermincola ferriacetica</name>
    <dbReference type="NCBI Taxonomy" id="281456"/>
    <lineage>
        <taxon>Bacteria</taxon>
        <taxon>Bacillati</taxon>
        <taxon>Bacillota</taxon>
        <taxon>Clostridia</taxon>
        <taxon>Eubacteriales</taxon>
        <taxon>Thermincolaceae</taxon>
        <taxon>Thermincola</taxon>
    </lineage>
</organism>
<protein>
    <submittedName>
        <fullName evidence="2">Uncharacterized protein</fullName>
    </submittedName>
</protein>
<keyword evidence="1" id="KW-0175">Coiled coil</keyword>
<evidence type="ECO:0000256" key="1">
    <source>
        <dbReference type="SAM" id="Coils"/>
    </source>
</evidence>
<name>A0A0L6W2I5_9FIRM</name>
<evidence type="ECO:0000313" key="2">
    <source>
        <dbReference type="EMBL" id="KNZ69750.1"/>
    </source>
</evidence>
<reference evidence="3" key="1">
    <citation type="submission" date="2015-07" db="EMBL/GenBank/DDBJ databases">
        <title>Complete Genome of Thermincola ferriacetica strain Z-0001T.</title>
        <authorList>
            <person name="Lusk B."/>
            <person name="Badalamenti J.P."/>
            <person name="Parameswaran P."/>
            <person name="Bond D.R."/>
            <person name="Torres C.I."/>
        </authorList>
    </citation>
    <scope>NUCLEOTIDE SEQUENCE [LARGE SCALE GENOMIC DNA]</scope>
    <source>
        <strain evidence="3">Z-0001</strain>
    </source>
</reference>
<dbReference type="SUPFAM" id="SSF57997">
    <property type="entry name" value="Tropomyosin"/>
    <property type="match status" value="1"/>
</dbReference>
<feature type="coiled-coil region" evidence="1">
    <location>
        <begin position="24"/>
        <end position="114"/>
    </location>
</feature>
<dbReference type="PATRIC" id="fig|281456.6.peg.1674"/>